<dbReference type="SUPFAM" id="SSF48576">
    <property type="entry name" value="Terpenoid synthases"/>
    <property type="match status" value="1"/>
</dbReference>
<dbReference type="PANTHER" id="PTHR12001:SF85">
    <property type="entry name" value="SHORT CHAIN ISOPRENYL DIPHOSPHATE SYNTHASE"/>
    <property type="match status" value="1"/>
</dbReference>
<dbReference type="eggNOG" id="COG0142">
    <property type="taxonomic scope" value="Bacteria"/>
</dbReference>
<dbReference type="AlphaFoldDB" id="L1NC72"/>
<dbReference type="Proteomes" id="UP000010408">
    <property type="component" value="Unassembled WGS sequence"/>
</dbReference>
<evidence type="ECO:0000256" key="3">
    <source>
        <dbReference type="ARBA" id="ARBA00022679"/>
    </source>
</evidence>
<evidence type="ECO:0000313" key="8">
    <source>
        <dbReference type="Proteomes" id="UP000010408"/>
    </source>
</evidence>
<evidence type="ECO:0000256" key="6">
    <source>
        <dbReference type="RuleBase" id="RU004466"/>
    </source>
</evidence>
<keyword evidence="4" id="KW-0479">Metal-binding</keyword>
<protein>
    <submittedName>
        <fullName evidence="7">Geranyltranstransferase domain protein</fullName>
    </submittedName>
</protein>
<dbReference type="PANTHER" id="PTHR12001">
    <property type="entry name" value="GERANYLGERANYL PYROPHOSPHATE SYNTHASE"/>
    <property type="match status" value="1"/>
</dbReference>
<dbReference type="STRING" id="1127696.HMPREF9134_01316"/>
<dbReference type="HOGENOM" id="CLU_014015_2_1_10"/>
<proteinExistence type="inferred from homology"/>
<reference evidence="7 8" key="1">
    <citation type="submission" date="2012-05" db="EMBL/GenBank/DDBJ databases">
        <authorList>
            <person name="Weinstock G."/>
            <person name="Sodergren E."/>
            <person name="Lobos E.A."/>
            <person name="Fulton L."/>
            <person name="Fulton R."/>
            <person name="Courtney L."/>
            <person name="Fronick C."/>
            <person name="O'Laughlin M."/>
            <person name="Godfrey J."/>
            <person name="Wilson R.M."/>
            <person name="Miner T."/>
            <person name="Farmer C."/>
            <person name="Delehaunty K."/>
            <person name="Cordes M."/>
            <person name="Minx P."/>
            <person name="Tomlinson C."/>
            <person name="Chen J."/>
            <person name="Wollam A."/>
            <person name="Pepin K.H."/>
            <person name="Bhonagiri V."/>
            <person name="Zhang X."/>
            <person name="Suruliraj S."/>
            <person name="Warren W."/>
            <person name="Mitreva M."/>
            <person name="Mardis E.R."/>
            <person name="Wilson R.K."/>
        </authorList>
    </citation>
    <scope>NUCLEOTIDE SEQUENCE [LARGE SCALE GENOMIC DNA]</scope>
    <source>
        <strain evidence="7 8">F0037</strain>
    </source>
</reference>
<dbReference type="SFLD" id="SFLDS00005">
    <property type="entry name" value="Isoprenoid_Synthase_Type_I"/>
    <property type="match status" value="1"/>
</dbReference>
<comment type="similarity">
    <text evidence="2 6">Belongs to the FPP/GGPP synthase family.</text>
</comment>
<dbReference type="InterPro" id="IPR008949">
    <property type="entry name" value="Isoprenoid_synthase_dom_sf"/>
</dbReference>
<dbReference type="EMBL" id="AMEQ01000035">
    <property type="protein sequence ID" value="EKY00968.1"/>
    <property type="molecule type" value="Genomic_DNA"/>
</dbReference>
<dbReference type="GO" id="GO:0046872">
    <property type="term" value="F:metal ion binding"/>
    <property type="evidence" value="ECO:0007669"/>
    <property type="project" value="UniProtKB-KW"/>
</dbReference>
<organism evidence="7 8">
    <name type="scientific">Porphyromonas catoniae F0037</name>
    <dbReference type="NCBI Taxonomy" id="1127696"/>
    <lineage>
        <taxon>Bacteria</taxon>
        <taxon>Pseudomonadati</taxon>
        <taxon>Bacteroidota</taxon>
        <taxon>Bacteroidia</taxon>
        <taxon>Bacteroidales</taxon>
        <taxon>Porphyromonadaceae</taxon>
        <taxon>Porphyromonas</taxon>
    </lineage>
</organism>
<evidence type="ECO:0000256" key="4">
    <source>
        <dbReference type="ARBA" id="ARBA00022723"/>
    </source>
</evidence>
<dbReference type="PROSITE" id="PS00723">
    <property type="entry name" value="POLYPRENYL_SYNTHASE_1"/>
    <property type="match status" value="1"/>
</dbReference>
<dbReference type="GO" id="GO:0004659">
    <property type="term" value="F:prenyltransferase activity"/>
    <property type="evidence" value="ECO:0007669"/>
    <property type="project" value="InterPro"/>
</dbReference>
<dbReference type="Pfam" id="PF00348">
    <property type="entry name" value="polyprenyl_synt"/>
    <property type="match status" value="1"/>
</dbReference>
<dbReference type="SFLD" id="SFLDG01017">
    <property type="entry name" value="Polyprenyl_Transferase_Like"/>
    <property type="match status" value="1"/>
</dbReference>
<sequence>MRLAGSAEKLYLCLARGDKDFLTRGLPLHHHKYNISFRASKAIDYVMPSPKDQLTGMYQAIEKALSLRFPEHRPPSGLFSPIHYTLSLGGKRLRPLLSCVASYCFTEDWQKSLPAAVALEVFHNFTLLHDDLMDRSPLRRGQATVYRRWGDNTAILSGDAMSIEAYAALGEVTESEKLPCLLSIFSKMALEVCVGQQLDMEYEERQDVTVSEYMEMIRLKTSVLLGASLQIGAIIGGASSEVASQLYEAGVALGLAFQIQDDLLDVYGDEATFGKPIGGDIINAKKTLLLLYALEQLKGHELEELKEILALTSEDRRNQIAHVRSLYEVAGVRTYAEQVVKQYTARAYTLTEALPLRSEGKELLLTLFDTLAGRKS</sequence>
<dbReference type="InterPro" id="IPR000092">
    <property type="entry name" value="Polyprenyl_synt"/>
</dbReference>
<dbReference type="GO" id="GO:0008299">
    <property type="term" value="P:isoprenoid biosynthetic process"/>
    <property type="evidence" value="ECO:0007669"/>
    <property type="project" value="InterPro"/>
</dbReference>
<keyword evidence="3 6" id="KW-0808">Transferase</keyword>
<comment type="cofactor">
    <cofactor evidence="1">
        <name>Mg(2+)</name>
        <dbReference type="ChEBI" id="CHEBI:18420"/>
    </cofactor>
</comment>
<dbReference type="PROSITE" id="PS00444">
    <property type="entry name" value="POLYPRENYL_SYNTHASE_2"/>
    <property type="match status" value="1"/>
</dbReference>
<dbReference type="InterPro" id="IPR033749">
    <property type="entry name" value="Polyprenyl_synt_CS"/>
</dbReference>
<name>L1NC72_9PORP</name>
<keyword evidence="5" id="KW-0460">Magnesium</keyword>
<evidence type="ECO:0000256" key="5">
    <source>
        <dbReference type="ARBA" id="ARBA00022842"/>
    </source>
</evidence>
<evidence type="ECO:0000313" key="7">
    <source>
        <dbReference type="EMBL" id="EKY00968.1"/>
    </source>
</evidence>
<dbReference type="PATRIC" id="fig|1127696.3.peg.1188"/>
<evidence type="ECO:0000256" key="2">
    <source>
        <dbReference type="ARBA" id="ARBA00006706"/>
    </source>
</evidence>
<accession>L1NC72</accession>
<gene>
    <name evidence="7" type="ORF">HMPREF9134_01316</name>
</gene>
<dbReference type="CDD" id="cd00685">
    <property type="entry name" value="Trans_IPPS_HT"/>
    <property type="match status" value="1"/>
</dbReference>
<dbReference type="Gene3D" id="1.10.600.10">
    <property type="entry name" value="Farnesyl Diphosphate Synthase"/>
    <property type="match status" value="1"/>
</dbReference>
<evidence type="ECO:0000256" key="1">
    <source>
        <dbReference type="ARBA" id="ARBA00001946"/>
    </source>
</evidence>
<comment type="caution">
    <text evidence="7">The sequence shown here is derived from an EMBL/GenBank/DDBJ whole genome shotgun (WGS) entry which is preliminary data.</text>
</comment>